<keyword evidence="3" id="KW-0375">Hydrogen ion transport</keyword>
<keyword evidence="4" id="KW-0406">Ion transport</keyword>
<sequence>MPFWLRRGRSKANQNASQDSAAVASNPAQVSRDHLSLDGEHKDEQQCDSTEGATPSNRVMLVSAAAHGASPTTAMEPRPSFFRRTISSLSTKVIPKMRSDSSKIATRDQGNQTQSNGEGRLGKIPSGGKQPNEGPVSAEADHAKRGFYGLRQRFHTAHHNYTAQAAAGHDGAADHSLHLPLHLRHLHLPHILHHPTQQVGMSSVEQEVEVMQLLQRATNQAKRIVERARGERDILMQRAREEAEEEIKALRCKLEEEALKDQQKGNNGEDAVREATTEEDNQMRQILEHASKNMDASVSLCVDHVLTVDISLAEDRRRALRNLRRNPPSFLRKSKAQSYPSERRVIAERVAKGKRNKHISDFSWDVDNLEYPTLDNSSPEQDDLYARILGDRTLKEEEEVYIDFDELERPLPLGRFSSAMQSIQTTCGCFLG</sequence>
<dbReference type="Gene3D" id="1.20.5.2950">
    <property type="match status" value="1"/>
</dbReference>
<feature type="compositionally biased region" description="Polar residues" evidence="5">
    <location>
        <begin position="47"/>
        <end position="56"/>
    </location>
</feature>
<feature type="compositionally biased region" description="Basic and acidic residues" evidence="5">
    <location>
        <begin position="31"/>
        <end position="45"/>
    </location>
</feature>
<feature type="compositionally biased region" description="Polar residues" evidence="5">
    <location>
        <begin position="102"/>
        <end position="117"/>
    </location>
</feature>
<feature type="compositionally biased region" description="Polar residues" evidence="5">
    <location>
        <begin position="11"/>
        <end position="20"/>
    </location>
</feature>
<evidence type="ECO:0000256" key="4">
    <source>
        <dbReference type="ARBA" id="ARBA00023065"/>
    </source>
</evidence>
<comment type="similarity">
    <text evidence="1">Belongs to the V-ATPase G subunit family.</text>
</comment>
<feature type="region of interest" description="Disordered" evidence="5">
    <location>
        <begin position="259"/>
        <end position="280"/>
    </location>
</feature>
<gene>
    <name evidence="6" type="ORF">EMWEY_00042080</name>
</gene>
<feature type="region of interest" description="Disordered" evidence="5">
    <location>
        <begin position="94"/>
        <end position="140"/>
    </location>
</feature>
<dbReference type="GeneID" id="25338194"/>
<keyword evidence="7" id="KW-1185">Reference proteome</keyword>
<keyword evidence="2" id="KW-0813">Transport</keyword>
<reference evidence="6" key="1">
    <citation type="submission" date="2013-10" db="EMBL/GenBank/DDBJ databases">
        <title>Genomic analysis of the causative agents of coccidiosis in chickens.</title>
        <authorList>
            <person name="Reid A.J."/>
            <person name="Blake D."/>
            <person name="Billington K."/>
            <person name="Browne H."/>
            <person name="Dunn M."/>
            <person name="Hung S."/>
            <person name="Kawahara F."/>
            <person name="Miranda-Saavedra D."/>
            <person name="Mourier T."/>
            <person name="Nagra H."/>
            <person name="Otto T.D."/>
            <person name="Rawlings N."/>
            <person name="Sanchez A."/>
            <person name="Sanders M."/>
            <person name="Subramaniam C."/>
            <person name="Tay Y."/>
            <person name="Dear P."/>
            <person name="Doerig C."/>
            <person name="Gruber A."/>
            <person name="Parkinson J."/>
            <person name="Shirley M."/>
            <person name="Wan K.L."/>
            <person name="Berriman M."/>
            <person name="Tomley F."/>
            <person name="Pain A."/>
        </authorList>
    </citation>
    <scope>NUCLEOTIDE SEQUENCE [LARGE SCALE GENOMIC DNA]</scope>
    <source>
        <strain evidence="6">Weybridge</strain>
    </source>
</reference>
<evidence type="ECO:0000256" key="2">
    <source>
        <dbReference type="ARBA" id="ARBA00022448"/>
    </source>
</evidence>
<organism evidence="6 7">
    <name type="scientific">Eimeria maxima</name>
    <name type="common">Coccidian parasite</name>
    <dbReference type="NCBI Taxonomy" id="5804"/>
    <lineage>
        <taxon>Eukaryota</taxon>
        <taxon>Sar</taxon>
        <taxon>Alveolata</taxon>
        <taxon>Apicomplexa</taxon>
        <taxon>Conoidasida</taxon>
        <taxon>Coccidia</taxon>
        <taxon>Eucoccidiorida</taxon>
        <taxon>Eimeriorina</taxon>
        <taxon>Eimeriidae</taxon>
        <taxon>Eimeria</taxon>
    </lineage>
</organism>
<dbReference type="Proteomes" id="UP000030763">
    <property type="component" value="Unassembled WGS sequence"/>
</dbReference>
<dbReference type="OMA" id="CEHTDAT"/>
<dbReference type="EMBL" id="HG722119">
    <property type="protein sequence ID" value="CDJ61546.1"/>
    <property type="molecule type" value="Genomic_DNA"/>
</dbReference>
<name>U6MC14_EIMMA</name>
<dbReference type="GO" id="GO:0046961">
    <property type="term" value="F:proton-transporting ATPase activity, rotational mechanism"/>
    <property type="evidence" value="ECO:0007669"/>
    <property type="project" value="InterPro"/>
</dbReference>
<proteinExistence type="inferred from homology"/>
<feature type="compositionally biased region" description="Basic residues" evidence="5">
    <location>
        <begin position="1"/>
        <end position="10"/>
    </location>
</feature>
<protein>
    <submittedName>
        <fullName evidence="6">Vacuolar (H+)-ATPase G subunit domain-containing protein, putative</fullName>
    </submittedName>
</protein>
<dbReference type="VEuPathDB" id="ToxoDB:EMWEY_00042080"/>
<reference evidence="6" key="2">
    <citation type="submission" date="2013-10" db="EMBL/GenBank/DDBJ databases">
        <authorList>
            <person name="Aslett M."/>
        </authorList>
    </citation>
    <scope>NUCLEOTIDE SEQUENCE [LARGE SCALE GENOMIC DNA]</scope>
    <source>
        <strain evidence="6">Weybridge</strain>
    </source>
</reference>
<evidence type="ECO:0000256" key="5">
    <source>
        <dbReference type="SAM" id="MobiDB-lite"/>
    </source>
</evidence>
<dbReference type="OrthoDB" id="346426at2759"/>
<evidence type="ECO:0000256" key="1">
    <source>
        <dbReference type="ARBA" id="ARBA00010066"/>
    </source>
</evidence>
<dbReference type="GO" id="GO:0016471">
    <property type="term" value="C:vacuolar proton-transporting V-type ATPase complex"/>
    <property type="evidence" value="ECO:0007669"/>
    <property type="project" value="InterPro"/>
</dbReference>
<accession>U6MC14</accession>
<feature type="region of interest" description="Disordered" evidence="5">
    <location>
        <begin position="1"/>
        <end position="56"/>
    </location>
</feature>
<dbReference type="InterPro" id="IPR005124">
    <property type="entry name" value="V-ATPase_G"/>
</dbReference>
<evidence type="ECO:0000256" key="3">
    <source>
        <dbReference type="ARBA" id="ARBA00022781"/>
    </source>
</evidence>
<evidence type="ECO:0000313" key="7">
    <source>
        <dbReference type="Proteomes" id="UP000030763"/>
    </source>
</evidence>
<dbReference type="AlphaFoldDB" id="U6MC14"/>
<dbReference type="RefSeq" id="XP_013338196.1">
    <property type="nucleotide sequence ID" value="XM_013482742.1"/>
</dbReference>
<dbReference type="Pfam" id="PF03179">
    <property type="entry name" value="V-ATPase_G"/>
    <property type="match status" value="1"/>
</dbReference>
<evidence type="ECO:0000313" key="6">
    <source>
        <dbReference type="EMBL" id="CDJ61546.1"/>
    </source>
</evidence>